<dbReference type="Pfam" id="PF00883">
    <property type="entry name" value="Peptidase_M17"/>
    <property type="match status" value="1"/>
</dbReference>
<keyword evidence="2" id="KW-0031">Aminopeptidase</keyword>
<dbReference type="Gene3D" id="3.40.50.10590">
    <property type="entry name" value="Zn-dependent exopeptidases"/>
    <property type="match status" value="1"/>
</dbReference>
<reference evidence="8" key="1">
    <citation type="submission" date="2018-12" db="EMBL/GenBank/DDBJ databases">
        <authorList>
            <person name="Yazar S."/>
        </authorList>
    </citation>
    <scope>NUCLEOTIDE SEQUENCE [LARGE SCALE GENOMIC DNA]</scope>
</reference>
<comment type="similarity">
    <text evidence="1">Belongs to the peptidase M17 family.</text>
</comment>
<dbReference type="CDD" id="cd00433">
    <property type="entry name" value="Peptidase_M17"/>
    <property type="match status" value="1"/>
</dbReference>
<gene>
    <name evidence="7" type="primary">NPEPL1</name>
</gene>
<dbReference type="InterPro" id="IPR011356">
    <property type="entry name" value="Leucine_aapep/pepB"/>
</dbReference>
<evidence type="ECO:0000256" key="1">
    <source>
        <dbReference type="ARBA" id="ARBA00009528"/>
    </source>
</evidence>
<dbReference type="Gene3D" id="3.40.630.10">
    <property type="entry name" value="Zn peptidases"/>
    <property type="match status" value="1"/>
</dbReference>
<dbReference type="InterPro" id="IPR000819">
    <property type="entry name" value="Peptidase_M17_C"/>
</dbReference>
<keyword evidence="4" id="KW-0378">Hydrolase</keyword>
<keyword evidence="8" id="KW-1185">Reference proteome</keyword>
<dbReference type="AlphaFoldDB" id="A0A4X2LQN9"/>
<evidence type="ECO:0000256" key="3">
    <source>
        <dbReference type="ARBA" id="ARBA00022670"/>
    </source>
</evidence>
<dbReference type="GO" id="GO:0006508">
    <property type="term" value="P:proteolysis"/>
    <property type="evidence" value="ECO:0007669"/>
    <property type="project" value="UniProtKB-KW"/>
</dbReference>
<keyword evidence="3" id="KW-0645">Protease</keyword>
<evidence type="ECO:0000256" key="4">
    <source>
        <dbReference type="ARBA" id="ARBA00022801"/>
    </source>
</evidence>
<dbReference type="Pfam" id="PF18295">
    <property type="entry name" value="Pdase_M17_N2"/>
    <property type="match status" value="1"/>
</dbReference>
<dbReference type="PROSITE" id="PS00631">
    <property type="entry name" value="CYTOSOL_AP"/>
    <property type="match status" value="1"/>
</dbReference>
<feature type="domain" description="Cytosol aminopeptidase" evidence="6">
    <location>
        <begin position="328"/>
        <end position="335"/>
    </location>
</feature>
<dbReference type="SUPFAM" id="SSF53187">
    <property type="entry name" value="Zn-dependent exopeptidases"/>
    <property type="match status" value="1"/>
</dbReference>
<proteinExistence type="inferred from homology"/>
<dbReference type="Proteomes" id="UP000314987">
    <property type="component" value="Unassembled WGS sequence"/>
</dbReference>
<dbReference type="Ensembl" id="ENSVURT00010027342.1">
    <property type="protein sequence ID" value="ENSVURP00010024020.1"/>
    <property type="gene ID" value="ENSVURG00010018402.1"/>
</dbReference>
<evidence type="ECO:0000313" key="8">
    <source>
        <dbReference type="Proteomes" id="UP000314987"/>
    </source>
</evidence>
<evidence type="ECO:0000259" key="6">
    <source>
        <dbReference type="PROSITE" id="PS00631"/>
    </source>
</evidence>
<dbReference type="GeneID" id="114034776"/>
<organism evidence="7 8">
    <name type="scientific">Vombatus ursinus</name>
    <name type="common">Common wombat</name>
    <dbReference type="NCBI Taxonomy" id="29139"/>
    <lineage>
        <taxon>Eukaryota</taxon>
        <taxon>Metazoa</taxon>
        <taxon>Chordata</taxon>
        <taxon>Craniata</taxon>
        <taxon>Vertebrata</taxon>
        <taxon>Euteleostomi</taxon>
        <taxon>Mammalia</taxon>
        <taxon>Metatheria</taxon>
        <taxon>Diprotodontia</taxon>
        <taxon>Vombatidae</taxon>
        <taxon>Vombatus</taxon>
    </lineage>
</organism>
<reference evidence="7" key="3">
    <citation type="submission" date="2025-09" db="UniProtKB">
        <authorList>
            <consortium name="Ensembl"/>
        </authorList>
    </citation>
    <scope>IDENTIFICATION</scope>
</reference>
<evidence type="ECO:0000256" key="5">
    <source>
        <dbReference type="SAM" id="MobiDB-lite"/>
    </source>
</evidence>
<protein>
    <submittedName>
        <fullName evidence="7">Aminopeptidase like 1</fullName>
    </submittedName>
</protein>
<accession>A0A4X2LQN9</accession>
<dbReference type="PRINTS" id="PR00481">
    <property type="entry name" value="LAMNOPPTDASE"/>
</dbReference>
<dbReference type="CTD" id="79716"/>
<dbReference type="FunFam" id="3.40.630.10:FF:000035">
    <property type="entry name" value="Probable aminopeptidase NPEPL1"/>
    <property type="match status" value="1"/>
</dbReference>
<evidence type="ECO:0000256" key="2">
    <source>
        <dbReference type="ARBA" id="ARBA00022438"/>
    </source>
</evidence>
<dbReference type="RefSeq" id="XP_027706391.1">
    <property type="nucleotide sequence ID" value="XM_027850590.1"/>
</dbReference>
<dbReference type="PANTHER" id="PTHR11963">
    <property type="entry name" value="LEUCINE AMINOPEPTIDASE-RELATED"/>
    <property type="match status" value="1"/>
</dbReference>
<dbReference type="GO" id="GO:0005737">
    <property type="term" value="C:cytoplasm"/>
    <property type="evidence" value="ECO:0007669"/>
    <property type="project" value="InterPro"/>
</dbReference>
<dbReference type="GO" id="GO:0070006">
    <property type="term" value="F:metalloaminopeptidase activity"/>
    <property type="evidence" value="ECO:0007669"/>
    <property type="project" value="InterPro"/>
</dbReference>
<dbReference type="InterPro" id="IPR041417">
    <property type="entry name" value="NPEPL1_N"/>
</dbReference>
<sequence>MGDGGRGEVVWKKRSVPETLEPLIFVYIQLWSPPFEIREIWQTALGTLNPNPTDSCPLYLNYATVAALPSRVSRHNSPSAAQFITRLVRNCLPGGTNRCILMVCERSEVFASACALARAFPLFTHRSSASRRTEKTVTVEFFLVGQNNGPVEVTTLKCLTSATEGVRLAARIVDTPCNEMNTDNFLEEIKKVGKDLGIVPTIIRDEELKQRGFGGIYGVGKAAVHPPALAVLSHTPEGATQTIAWVGKGIVYDTGGLSIKGKTTMPGMKRDCGGAAAVLGAFRAAVRQGFKDNLHAVFCLAENSVGPNATRPDDIHLLYSGKTVEINNTDAEGRLVLADGVSYACKDLGADIILDMATLTGAQGIATGKYHAAVLTNSEEWEAACVKAGRNCGDLVHPLVYCPELHFSEFTSAVADMKNSVADRDNSPSSCAGLFIASHIGFDWPGVWVHLDIASPVHAGERATGYGVALLLSLFGGASEDPLLNMVSPLGEDADPQGDMERDCKRRRLV</sequence>
<name>A0A4X2LQN9_VOMUR</name>
<reference evidence="7" key="2">
    <citation type="submission" date="2025-08" db="UniProtKB">
        <authorList>
            <consortium name="Ensembl"/>
        </authorList>
    </citation>
    <scope>IDENTIFICATION</scope>
</reference>
<dbReference type="PANTHER" id="PTHR11963:SF4">
    <property type="entry name" value="AMINOPEPTIDASE NPEPL1-RELATED"/>
    <property type="match status" value="1"/>
</dbReference>
<evidence type="ECO:0000313" key="7">
    <source>
        <dbReference type="Ensembl" id="ENSVURP00010024020.1"/>
    </source>
</evidence>
<dbReference type="GeneTree" id="ENSGT00530000063255"/>
<dbReference type="GO" id="GO:0030145">
    <property type="term" value="F:manganese ion binding"/>
    <property type="evidence" value="ECO:0007669"/>
    <property type="project" value="InterPro"/>
</dbReference>
<feature type="region of interest" description="Disordered" evidence="5">
    <location>
        <begin position="488"/>
        <end position="510"/>
    </location>
</feature>